<dbReference type="AlphaFoldDB" id="A0A517T0G3"/>
<proteinExistence type="predicted"/>
<sequence>MLLLAAPPVLILFLLRQFRLLRLGKTTHMTTPLASSDIQSEIVLHRMSNGMTVIVQPMPWLRSAAFTLSFPAGICQESADRAGIASMTCEMVQRGAGSYSSRDLVAAQDNLGLDRNSGVLTNVVSYGAAMPAESFDQALGVYADILRRPHLPADQLDDARMMMMQELRAIEDEPSHRVMRRIRQMRYGDRLGRGPQGTMESLQTISQDDVREFFQTYYQANGAVLTVAGNVQPKQIIATAEAEFGDWKSGDKAVQYEAESCPGYDSIEMETSQTHIAFGFPCIPYGHERYFKMRAGIGILSDGMSSRLFDRVREQRGLCYTVSASCHSLPNAATVFGYAGTTPERAQETLDVTLHEVKHLVDDLQQSELDRWKVRIESALVMEQESSASRASSLASDFFQLGRPLETKALSELIEAITLKDVQEYWTENPPQDFHVVTLGPQPLTVNL</sequence>
<feature type="domain" description="Peptidase M16 N-terminal" evidence="1">
    <location>
        <begin position="62"/>
        <end position="187"/>
    </location>
</feature>
<evidence type="ECO:0000259" key="2">
    <source>
        <dbReference type="Pfam" id="PF05193"/>
    </source>
</evidence>
<dbReference type="InterPro" id="IPR011249">
    <property type="entry name" value="Metalloenz_LuxS/M16"/>
</dbReference>
<evidence type="ECO:0000259" key="1">
    <source>
        <dbReference type="Pfam" id="PF00675"/>
    </source>
</evidence>
<dbReference type="InterPro" id="IPR007863">
    <property type="entry name" value="Peptidase_M16_C"/>
</dbReference>
<dbReference type="EMBL" id="CP036272">
    <property type="protein sequence ID" value="QDT61823.1"/>
    <property type="molecule type" value="Genomic_DNA"/>
</dbReference>
<dbReference type="GO" id="GO:0046872">
    <property type="term" value="F:metal ion binding"/>
    <property type="evidence" value="ECO:0007669"/>
    <property type="project" value="InterPro"/>
</dbReference>
<reference evidence="3 4" key="1">
    <citation type="submission" date="2019-02" db="EMBL/GenBank/DDBJ databases">
        <title>Deep-cultivation of Planctomycetes and their phenomic and genomic characterization uncovers novel biology.</title>
        <authorList>
            <person name="Wiegand S."/>
            <person name="Jogler M."/>
            <person name="Boedeker C."/>
            <person name="Pinto D."/>
            <person name="Vollmers J."/>
            <person name="Rivas-Marin E."/>
            <person name="Kohn T."/>
            <person name="Peeters S.H."/>
            <person name="Heuer A."/>
            <person name="Rast P."/>
            <person name="Oberbeckmann S."/>
            <person name="Bunk B."/>
            <person name="Jeske O."/>
            <person name="Meyerdierks A."/>
            <person name="Storesund J.E."/>
            <person name="Kallscheuer N."/>
            <person name="Luecker S."/>
            <person name="Lage O.M."/>
            <person name="Pohl T."/>
            <person name="Merkel B.J."/>
            <person name="Hornburger P."/>
            <person name="Mueller R.-W."/>
            <person name="Bruemmer F."/>
            <person name="Labrenz M."/>
            <person name="Spormann A.M."/>
            <person name="Op den Camp H."/>
            <person name="Overmann J."/>
            <person name="Amann R."/>
            <person name="Jetten M.S.M."/>
            <person name="Mascher T."/>
            <person name="Medema M.H."/>
            <person name="Devos D.P."/>
            <person name="Kaster A.-K."/>
            <person name="Ovreas L."/>
            <person name="Rohde M."/>
            <person name="Galperin M.Y."/>
            <person name="Jogler C."/>
        </authorList>
    </citation>
    <scope>NUCLEOTIDE SEQUENCE [LARGE SCALE GENOMIC DNA]</scope>
    <source>
        <strain evidence="3 4">SV_7m_r</strain>
    </source>
</reference>
<dbReference type="Proteomes" id="UP000315003">
    <property type="component" value="Chromosome"/>
</dbReference>
<protein>
    <submittedName>
        <fullName evidence="3">Peptidase M16 inactive domain protein</fullName>
    </submittedName>
</protein>
<evidence type="ECO:0000313" key="3">
    <source>
        <dbReference type="EMBL" id="QDT61823.1"/>
    </source>
</evidence>
<dbReference type="PANTHER" id="PTHR11851">
    <property type="entry name" value="METALLOPROTEASE"/>
    <property type="match status" value="1"/>
</dbReference>
<dbReference type="Pfam" id="PF00675">
    <property type="entry name" value="Peptidase_M16"/>
    <property type="match status" value="1"/>
</dbReference>
<evidence type="ECO:0000313" key="4">
    <source>
        <dbReference type="Proteomes" id="UP000315003"/>
    </source>
</evidence>
<name>A0A517T0G3_9BACT</name>
<accession>A0A517T0G3</accession>
<dbReference type="PANTHER" id="PTHR11851:SF219">
    <property type="entry name" value="HYPOTHETICAL ZINC PROTEASE"/>
    <property type="match status" value="1"/>
</dbReference>
<organism evidence="3 4">
    <name type="scientific">Stieleria bergensis</name>
    <dbReference type="NCBI Taxonomy" id="2528025"/>
    <lineage>
        <taxon>Bacteria</taxon>
        <taxon>Pseudomonadati</taxon>
        <taxon>Planctomycetota</taxon>
        <taxon>Planctomycetia</taxon>
        <taxon>Pirellulales</taxon>
        <taxon>Pirellulaceae</taxon>
        <taxon>Stieleria</taxon>
    </lineage>
</organism>
<dbReference type="Gene3D" id="3.30.830.10">
    <property type="entry name" value="Metalloenzyme, LuxS/M16 peptidase-like"/>
    <property type="match status" value="2"/>
</dbReference>
<gene>
    <name evidence="3" type="ORF">SV7mr_43640</name>
</gene>
<dbReference type="InterPro" id="IPR011765">
    <property type="entry name" value="Pept_M16_N"/>
</dbReference>
<feature type="domain" description="Peptidase M16 C-terminal" evidence="2">
    <location>
        <begin position="205"/>
        <end position="372"/>
    </location>
</feature>
<keyword evidence="4" id="KW-1185">Reference proteome</keyword>
<dbReference type="Pfam" id="PF05193">
    <property type="entry name" value="Peptidase_M16_C"/>
    <property type="match status" value="1"/>
</dbReference>
<dbReference type="SUPFAM" id="SSF63411">
    <property type="entry name" value="LuxS/MPP-like metallohydrolase"/>
    <property type="match status" value="2"/>
</dbReference>
<dbReference type="InterPro" id="IPR050361">
    <property type="entry name" value="MPP/UQCRC_Complex"/>
</dbReference>